<evidence type="ECO:0000313" key="3">
    <source>
        <dbReference type="Proteomes" id="UP000287651"/>
    </source>
</evidence>
<sequence>MWYSRLKPASISSFDLLTKELELNFLASTRLRPTVASLINIAQGSKETLALFGGCFAVEVRRVRDVHPSLAIQAFIMGLRPFRFFWSMIKRPPTTVPEMLQPANQYIAAETIGVKNGTIRCVPELNNPEDNPQDP</sequence>
<comment type="caution">
    <text evidence="2">The sequence shown here is derived from an EMBL/GenBank/DDBJ whole genome shotgun (WGS) entry which is preliminary data.</text>
</comment>
<accession>A0A427AK24</accession>
<evidence type="ECO:0000259" key="1">
    <source>
        <dbReference type="Pfam" id="PF03732"/>
    </source>
</evidence>
<evidence type="ECO:0000313" key="2">
    <source>
        <dbReference type="EMBL" id="RRT76623.1"/>
    </source>
</evidence>
<organism evidence="2 3">
    <name type="scientific">Ensete ventricosum</name>
    <name type="common">Abyssinian banana</name>
    <name type="synonym">Musa ensete</name>
    <dbReference type="NCBI Taxonomy" id="4639"/>
    <lineage>
        <taxon>Eukaryota</taxon>
        <taxon>Viridiplantae</taxon>
        <taxon>Streptophyta</taxon>
        <taxon>Embryophyta</taxon>
        <taxon>Tracheophyta</taxon>
        <taxon>Spermatophyta</taxon>
        <taxon>Magnoliopsida</taxon>
        <taxon>Liliopsida</taxon>
        <taxon>Zingiberales</taxon>
        <taxon>Musaceae</taxon>
        <taxon>Ensete</taxon>
    </lineage>
</organism>
<reference evidence="2 3" key="1">
    <citation type="journal article" date="2014" name="Agronomy (Basel)">
        <title>A Draft Genome Sequence for Ensete ventricosum, the Drought-Tolerant Tree Against Hunger.</title>
        <authorList>
            <person name="Harrison J."/>
            <person name="Moore K.A."/>
            <person name="Paszkiewicz K."/>
            <person name="Jones T."/>
            <person name="Grant M."/>
            <person name="Ambacheew D."/>
            <person name="Muzemil S."/>
            <person name="Studholme D.J."/>
        </authorList>
    </citation>
    <scope>NUCLEOTIDE SEQUENCE [LARGE SCALE GENOMIC DNA]</scope>
</reference>
<protein>
    <recommendedName>
        <fullName evidence="1">Retrotransposon gag domain-containing protein</fullName>
    </recommendedName>
</protein>
<dbReference type="AlphaFoldDB" id="A0A427AK24"/>
<gene>
    <name evidence="2" type="ORF">B296_00028486</name>
</gene>
<dbReference type="Proteomes" id="UP000287651">
    <property type="component" value="Unassembled WGS sequence"/>
</dbReference>
<dbReference type="InterPro" id="IPR005162">
    <property type="entry name" value="Retrotrans_gag_dom"/>
</dbReference>
<dbReference type="EMBL" id="AMZH03002144">
    <property type="protein sequence ID" value="RRT76623.1"/>
    <property type="molecule type" value="Genomic_DNA"/>
</dbReference>
<dbReference type="Pfam" id="PF03732">
    <property type="entry name" value="Retrotrans_gag"/>
    <property type="match status" value="1"/>
</dbReference>
<name>A0A427AK24_ENSVE</name>
<proteinExistence type="predicted"/>
<feature type="domain" description="Retrotransposon gag" evidence="1">
    <location>
        <begin position="2"/>
        <end position="81"/>
    </location>
</feature>